<feature type="non-terminal residue" evidence="2">
    <location>
        <position position="1"/>
    </location>
</feature>
<gene>
    <name evidence="2" type="ORF">DARMORV10_C01P00940.1</name>
</gene>
<feature type="compositionally biased region" description="Basic and acidic residues" evidence="1">
    <location>
        <begin position="15"/>
        <end position="30"/>
    </location>
</feature>
<name>A0A816R2R1_BRANA</name>
<protein>
    <submittedName>
        <fullName evidence="2">(rape) hypothetical protein</fullName>
    </submittedName>
</protein>
<evidence type="ECO:0000313" key="2">
    <source>
        <dbReference type="EMBL" id="CAF2067223.1"/>
    </source>
</evidence>
<organism evidence="2">
    <name type="scientific">Brassica napus</name>
    <name type="common">Rape</name>
    <dbReference type="NCBI Taxonomy" id="3708"/>
    <lineage>
        <taxon>Eukaryota</taxon>
        <taxon>Viridiplantae</taxon>
        <taxon>Streptophyta</taxon>
        <taxon>Embryophyta</taxon>
        <taxon>Tracheophyta</taxon>
        <taxon>Spermatophyta</taxon>
        <taxon>Magnoliopsida</taxon>
        <taxon>eudicotyledons</taxon>
        <taxon>Gunneridae</taxon>
        <taxon>Pentapetalae</taxon>
        <taxon>rosids</taxon>
        <taxon>malvids</taxon>
        <taxon>Brassicales</taxon>
        <taxon>Brassicaceae</taxon>
        <taxon>Brassiceae</taxon>
        <taxon>Brassica</taxon>
    </lineage>
</organism>
<dbReference type="Proteomes" id="UP001295469">
    <property type="component" value="Chromosome C01"/>
</dbReference>
<feature type="region of interest" description="Disordered" evidence="1">
    <location>
        <begin position="1"/>
        <end position="90"/>
    </location>
</feature>
<evidence type="ECO:0000256" key="1">
    <source>
        <dbReference type="SAM" id="MobiDB-lite"/>
    </source>
</evidence>
<accession>A0A816R2R1</accession>
<proteinExistence type="predicted"/>
<dbReference type="EMBL" id="HG994365">
    <property type="protein sequence ID" value="CAF2067223.1"/>
    <property type="molecule type" value="Genomic_DNA"/>
</dbReference>
<sequence length="90" mass="10377">IHAGSPPLAKPNWRRRIESKAPKSEQEAIAHRTTRIIKPPSSNHGETQSETRKKSGKDTTLQKRSSFEWPEPEKEISNTDQNVNHKRLKR</sequence>
<reference evidence="2" key="1">
    <citation type="submission" date="2021-01" db="EMBL/GenBank/DDBJ databases">
        <authorList>
            <consortium name="Genoscope - CEA"/>
            <person name="William W."/>
        </authorList>
    </citation>
    <scope>NUCLEOTIDE SEQUENCE</scope>
</reference>
<dbReference type="AlphaFoldDB" id="A0A816R2R1"/>
<feature type="compositionally biased region" description="Basic and acidic residues" evidence="1">
    <location>
        <begin position="47"/>
        <end position="61"/>
    </location>
</feature>